<dbReference type="EMBL" id="LXQA010530707">
    <property type="protein sequence ID" value="MCI57535.1"/>
    <property type="molecule type" value="Genomic_DNA"/>
</dbReference>
<name>A0A392TC39_9FABA</name>
<comment type="caution">
    <text evidence="1">The sequence shown here is derived from an EMBL/GenBank/DDBJ whole genome shotgun (WGS) entry which is preliminary data.</text>
</comment>
<dbReference type="AlphaFoldDB" id="A0A392TC39"/>
<organism evidence="1 2">
    <name type="scientific">Trifolium medium</name>
    <dbReference type="NCBI Taxonomy" id="97028"/>
    <lineage>
        <taxon>Eukaryota</taxon>
        <taxon>Viridiplantae</taxon>
        <taxon>Streptophyta</taxon>
        <taxon>Embryophyta</taxon>
        <taxon>Tracheophyta</taxon>
        <taxon>Spermatophyta</taxon>
        <taxon>Magnoliopsida</taxon>
        <taxon>eudicotyledons</taxon>
        <taxon>Gunneridae</taxon>
        <taxon>Pentapetalae</taxon>
        <taxon>rosids</taxon>
        <taxon>fabids</taxon>
        <taxon>Fabales</taxon>
        <taxon>Fabaceae</taxon>
        <taxon>Papilionoideae</taxon>
        <taxon>50 kb inversion clade</taxon>
        <taxon>NPAAA clade</taxon>
        <taxon>Hologalegina</taxon>
        <taxon>IRL clade</taxon>
        <taxon>Trifolieae</taxon>
        <taxon>Trifolium</taxon>
    </lineage>
</organism>
<evidence type="ECO:0000313" key="1">
    <source>
        <dbReference type="EMBL" id="MCI57535.1"/>
    </source>
</evidence>
<proteinExistence type="predicted"/>
<protein>
    <submittedName>
        <fullName evidence="1">Uncharacterized protein</fullName>
    </submittedName>
</protein>
<accession>A0A392TC39</accession>
<feature type="non-terminal residue" evidence="1">
    <location>
        <position position="1"/>
    </location>
</feature>
<dbReference type="Proteomes" id="UP000265520">
    <property type="component" value="Unassembled WGS sequence"/>
</dbReference>
<keyword evidence="2" id="KW-1185">Reference proteome</keyword>
<reference evidence="1 2" key="1">
    <citation type="journal article" date="2018" name="Front. Plant Sci.">
        <title>Red Clover (Trifolium pratense) and Zigzag Clover (T. medium) - A Picture of Genomic Similarities and Differences.</title>
        <authorList>
            <person name="Dluhosova J."/>
            <person name="Istvanek J."/>
            <person name="Nedelnik J."/>
            <person name="Repkova J."/>
        </authorList>
    </citation>
    <scope>NUCLEOTIDE SEQUENCE [LARGE SCALE GENOMIC DNA]</scope>
    <source>
        <strain evidence="2">cv. 10/8</strain>
        <tissue evidence="1">Leaf</tissue>
    </source>
</reference>
<sequence length="39" mass="4407">AGCIALGAIAKPEWRIHSCQLRGAQVWLRWARVRCLFIG</sequence>
<evidence type="ECO:0000313" key="2">
    <source>
        <dbReference type="Proteomes" id="UP000265520"/>
    </source>
</evidence>